<proteinExistence type="predicted"/>
<gene>
    <name evidence="1" type="ORF">AVEN_273570_1</name>
</gene>
<keyword evidence="2" id="KW-1185">Reference proteome</keyword>
<protein>
    <submittedName>
        <fullName evidence="1">Uncharacterized protein</fullName>
    </submittedName>
</protein>
<reference evidence="1 2" key="1">
    <citation type="journal article" date="2019" name="Sci. Rep.">
        <title>Orb-weaving spider Araneus ventricosus genome elucidates the spidroin gene catalogue.</title>
        <authorList>
            <person name="Kono N."/>
            <person name="Nakamura H."/>
            <person name="Ohtoshi R."/>
            <person name="Moran D.A.P."/>
            <person name="Shinohara A."/>
            <person name="Yoshida Y."/>
            <person name="Fujiwara M."/>
            <person name="Mori M."/>
            <person name="Tomita M."/>
            <person name="Arakawa K."/>
        </authorList>
    </citation>
    <scope>NUCLEOTIDE SEQUENCE [LARGE SCALE GENOMIC DNA]</scope>
</reference>
<name>A0A4Y2NNA6_ARAVE</name>
<dbReference type="EMBL" id="BGPR01009354">
    <property type="protein sequence ID" value="GBN39487.1"/>
    <property type="molecule type" value="Genomic_DNA"/>
</dbReference>
<dbReference type="OrthoDB" id="10030726at2759"/>
<dbReference type="PANTHER" id="PTHR37984:SF5">
    <property type="entry name" value="PROTEIN NYNRIN-LIKE"/>
    <property type="match status" value="1"/>
</dbReference>
<accession>A0A4Y2NNA6</accession>
<evidence type="ECO:0000313" key="2">
    <source>
        <dbReference type="Proteomes" id="UP000499080"/>
    </source>
</evidence>
<dbReference type="PANTHER" id="PTHR37984">
    <property type="entry name" value="PROTEIN CBG26694"/>
    <property type="match status" value="1"/>
</dbReference>
<dbReference type="InterPro" id="IPR050951">
    <property type="entry name" value="Retrovirus_Pol_polyprotein"/>
</dbReference>
<comment type="caution">
    <text evidence="1">The sequence shown here is derived from an EMBL/GenBank/DDBJ whole genome shotgun (WGS) entry which is preliminary data.</text>
</comment>
<organism evidence="1 2">
    <name type="scientific">Araneus ventricosus</name>
    <name type="common">Orbweaver spider</name>
    <name type="synonym">Epeira ventricosa</name>
    <dbReference type="NCBI Taxonomy" id="182803"/>
    <lineage>
        <taxon>Eukaryota</taxon>
        <taxon>Metazoa</taxon>
        <taxon>Ecdysozoa</taxon>
        <taxon>Arthropoda</taxon>
        <taxon>Chelicerata</taxon>
        <taxon>Arachnida</taxon>
        <taxon>Araneae</taxon>
        <taxon>Araneomorphae</taxon>
        <taxon>Entelegynae</taxon>
        <taxon>Araneoidea</taxon>
        <taxon>Araneidae</taxon>
        <taxon>Araneus</taxon>
    </lineage>
</organism>
<dbReference type="Proteomes" id="UP000499080">
    <property type="component" value="Unassembled WGS sequence"/>
</dbReference>
<dbReference type="AlphaFoldDB" id="A0A4Y2NNA6"/>
<evidence type="ECO:0000313" key="1">
    <source>
        <dbReference type="EMBL" id="GBN39487.1"/>
    </source>
</evidence>
<sequence length="201" mass="23747">MFPFSLYMKEAVQFYGMEWRDHLPVDCMEYEKITMRRAITVQPYMQKPAKTQVSLVALVNQNDWDSHLSLFLEAYRSADHEATEFTQVGRTLRLPCDILFGRPNDSPSSPNEYLNNLEAYLESVHAFARERIKLASERMKTRYDSGASDHHFKNGDQVWMYNPKRRRSLSTKLQQYWELAYTIVKKLNDVIYRVQRSSTSK</sequence>